<dbReference type="GO" id="GO:0046827">
    <property type="term" value="P:positive regulation of protein export from nucleus"/>
    <property type="evidence" value="ECO:0007669"/>
    <property type="project" value="EnsemblFungi"/>
</dbReference>
<keyword evidence="1 8" id="KW-0723">Serine/threonine-protein kinase</keyword>
<dbReference type="PROSITE" id="PS50078">
    <property type="entry name" value="POLO_BOX"/>
    <property type="match status" value="2"/>
</dbReference>
<dbReference type="CDD" id="cd13117">
    <property type="entry name" value="POLO_box_2"/>
    <property type="match status" value="1"/>
</dbReference>
<dbReference type="Gene3D" id="3.30.1120.30">
    <property type="entry name" value="POLO box domain"/>
    <property type="match status" value="2"/>
</dbReference>
<dbReference type="SMART" id="SM00220">
    <property type="entry name" value="S_TKc"/>
    <property type="match status" value="1"/>
</dbReference>
<evidence type="ECO:0000256" key="8">
    <source>
        <dbReference type="RuleBase" id="RU361162"/>
    </source>
</evidence>
<dbReference type="GO" id="GO:0031031">
    <property type="term" value="P:positive regulation of septation initiation signaling"/>
    <property type="evidence" value="ECO:0007669"/>
    <property type="project" value="EnsemblFungi"/>
</dbReference>
<name>A0A1U7LQE3_NEOID</name>
<keyword evidence="4 7" id="KW-0547">Nucleotide-binding</keyword>
<dbReference type="GO" id="GO:1990813">
    <property type="term" value="P:meiotic centromeric cohesion protection in anaphase I"/>
    <property type="evidence" value="ECO:0007669"/>
    <property type="project" value="EnsemblFungi"/>
</dbReference>
<dbReference type="GO" id="GO:0000086">
    <property type="term" value="P:G2/M transition of mitotic cell cycle"/>
    <property type="evidence" value="ECO:0007669"/>
    <property type="project" value="EnsemblFungi"/>
</dbReference>
<dbReference type="InterPro" id="IPR011009">
    <property type="entry name" value="Kinase-like_dom_sf"/>
</dbReference>
<dbReference type="GO" id="GO:0005524">
    <property type="term" value="F:ATP binding"/>
    <property type="evidence" value="ECO:0007669"/>
    <property type="project" value="UniProtKB-UniRule"/>
</dbReference>
<keyword evidence="6 7" id="KW-0067">ATP-binding</keyword>
<keyword evidence="5 8" id="KW-0418">Kinase</keyword>
<dbReference type="SUPFAM" id="SSF82615">
    <property type="entry name" value="Polo-box domain"/>
    <property type="match status" value="2"/>
</dbReference>
<feature type="binding site" evidence="7">
    <location>
        <position position="92"/>
    </location>
    <ligand>
        <name>ATP</name>
        <dbReference type="ChEBI" id="CHEBI:30616"/>
    </ligand>
</feature>
<keyword evidence="13" id="KW-1185">Reference proteome</keyword>
<comment type="catalytic activity">
    <reaction evidence="8">
        <text>L-threonyl-[protein] + ATP = O-phospho-L-threonyl-[protein] + ADP + H(+)</text>
        <dbReference type="Rhea" id="RHEA:46608"/>
        <dbReference type="Rhea" id="RHEA-COMP:11060"/>
        <dbReference type="Rhea" id="RHEA-COMP:11605"/>
        <dbReference type="ChEBI" id="CHEBI:15378"/>
        <dbReference type="ChEBI" id="CHEBI:30013"/>
        <dbReference type="ChEBI" id="CHEBI:30616"/>
        <dbReference type="ChEBI" id="CHEBI:61977"/>
        <dbReference type="ChEBI" id="CHEBI:456216"/>
        <dbReference type="EC" id="2.7.11.21"/>
    </reaction>
</comment>
<dbReference type="GO" id="GO:0010971">
    <property type="term" value="P:positive regulation of G2/M transition of mitotic cell cycle"/>
    <property type="evidence" value="ECO:0007669"/>
    <property type="project" value="EnsemblFungi"/>
</dbReference>
<feature type="region of interest" description="Disordered" evidence="9">
    <location>
        <begin position="1"/>
        <end position="49"/>
    </location>
</feature>
<dbReference type="InterPro" id="IPR017441">
    <property type="entry name" value="Protein_kinase_ATP_BS"/>
</dbReference>
<dbReference type="GO" id="GO:0007052">
    <property type="term" value="P:mitotic spindle organization"/>
    <property type="evidence" value="ECO:0007669"/>
    <property type="project" value="TreeGrafter"/>
</dbReference>
<dbReference type="GO" id="GO:0035974">
    <property type="term" value="C:meiotic spindle pole body"/>
    <property type="evidence" value="ECO:0007669"/>
    <property type="project" value="EnsemblFungi"/>
</dbReference>
<feature type="region of interest" description="Disordered" evidence="9">
    <location>
        <begin position="416"/>
        <end position="456"/>
    </location>
</feature>
<dbReference type="GO" id="GO:0004674">
    <property type="term" value="F:protein serine/threonine kinase activity"/>
    <property type="evidence" value="ECO:0007669"/>
    <property type="project" value="UniProtKB-KW"/>
</dbReference>
<dbReference type="InterPro" id="IPR008271">
    <property type="entry name" value="Ser/Thr_kinase_AS"/>
</dbReference>
<dbReference type="GO" id="GO:1990395">
    <property type="term" value="P:meiotic spindle pole body organization"/>
    <property type="evidence" value="ECO:0007669"/>
    <property type="project" value="EnsemblFungi"/>
</dbReference>
<dbReference type="PANTHER" id="PTHR24345">
    <property type="entry name" value="SERINE/THREONINE-PROTEIN KINASE PLK"/>
    <property type="match status" value="1"/>
</dbReference>
<sequence>MAFRPISTNIPINTLPQRKYPSPAKKTPKTPAPKDKHVKPSSLVLTPPTQIRDPRRNEVYQRSGCLGEGGFARCFEVQDKLGQRYAVKVIAKSTLKSSKTKQKLYGEIKVHQSMDHPNIVGFQDCFEDEVNVYMILELCENRTLMEFLRRRKRLSESEARFYLLQILGALKYMHGRKVIHRDLKLGNIFLDADMNLKIGDFGLAALLVNDTERKKTICGTPNYIAPEVLFGNQDGHSFEVDLWSVGVILYAMLVGKPPFQSKDVKAIYKKIKENRYDFPEKIILSTESKSLITSLLSHNPEHRPTIDQISLHPFFQMGPMPRSIPVTALDMQPYFERQPRLQTRQNWEFVAANSGLGNADTKVAGEVGRSVSLVVDEARQGNGILPQSLSPQNPKPKKVFVSAASNLSKKENLVQSLDNRPDSKRSLVSSIHSRPATRASSVATNLPKSQPPSSEKSIWTSVKTLTENIGLALDNPVRLPHFPKRALPSTALFITKWVDYSNRYGLGYQLSDGSVGVYFNDSTSVILSPDEHNLDYITASSSSGLRRMPCTMTSHPTELVKKVYLLKHFKGYMMQNLCKADAGSTVRTVENAGFMTHYLRTRMAIMFRFSNRSIQFNFQDHCKLILEEEGGIIRYIDKKRGFHTWTLSQAVCECPEILTKLKFARDTLGSWSSKVQAKGATSSS</sequence>
<evidence type="ECO:0000313" key="12">
    <source>
        <dbReference type="EMBL" id="OLL24803.1"/>
    </source>
</evidence>
<dbReference type="GO" id="GO:0090619">
    <property type="term" value="C:meiotic spindle pole"/>
    <property type="evidence" value="ECO:0007669"/>
    <property type="project" value="EnsemblFungi"/>
</dbReference>
<dbReference type="CDD" id="cd14099">
    <property type="entry name" value="STKc_PLK"/>
    <property type="match status" value="1"/>
</dbReference>
<dbReference type="PROSITE" id="PS50011">
    <property type="entry name" value="PROTEIN_KINASE_DOM"/>
    <property type="match status" value="1"/>
</dbReference>
<dbReference type="PROSITE" id="PS00107">
    <property type="entry name" value="PROTEIN_KINASE_ATP"/>
    <property type="match status" value="1"/>
</dbReference>
<feature type="compositionally biased region" description="Polar residues" evidence="9">
    <location>
        <begin position="426"/>
        <end position="456"/>
    </location>
</feature>
<dbReference type="GO" id="GO:0019237">
    <property type="term" value="F:centromeric DNA binding"/>
    <property type="evidence" value="ECO:0007669"/>
    <property type="project" value="EnsemblFungi"/>
</dbReference>
<dbReference type="FunFam" id="1.10.510.10:FF:001669">
    <property type="entry name" value="Serine/threonine-protein kinase"/>
    <property type="match status" value="1"/>
</dbReference>
<keyword evidence="2 8" id="KW-0808">Transferase</keyword>
<evidence type="ECO:0000259" key="10">
    <source>
        <dbReference type="PROSITE" id="PS50011"/>
    </source>
</evidence>
<dbReference type="InterPro" id="IPR033701">
    <property type="entry name" value="POLO_box_1"/>
</dbReference>
<keyword evidence="3" id="KW-0677">Repeat</keyword>
<dbReference type="CDD" id="cd13118">
    <property type="entry name" value="POLO_box_1"/>
    <property type="match status" value="1"/>
</dbReference>
<dbReference type="GO" id="GO:0070194">
    <property type="term" value="P:synaptonemal complex disassembly"/>
    <property type="evidence" value="ECO:0007669"/>
    <property type="project" value="EnsemblFungi"/>
</dbReference>
<evidence type="ECO:0000256" key="3">
    <source>
        <dbReference type="ARBA" id="ARBA00022737"/>
    </source>
</evidence>
<dbReference type="InterPro" id="IPR000959">
    <property type="entry name" value="POLO_box_dom"/>
</dbReference>
<dbReference type="GO" id="GO:1902542">
    <property type="term" value="P:regulation of protein localization to mitotic spindle pole body"/>
    <property type="evidence" value="ECO:0007669"/>
    <property type="project" value="EnsemblFungi"/>
</dbReference>
<evidence type="ECO:0000256" key="5">
    <source>
        <dbReference type="ARBA" id="ARBA00022777"/>
    </source>
</evidence>
<dbReference type="FunFam" id="3.30.200.20:FF:000091">
    <property type="entry name" value="Serine/threonine-protein kinase PLK"/>
    <property type="match status" value="1"/>
</dbReference>
<dbReference type="EMBL" id="LXFE01000614">
    <property type="protein sequence ID" value="OLL24803.1"/>
    <property type="molecule type" value="Genomic_DNA"/>
</dbReference>
<dbReference type="GO" id="GO:0140281">
    <property type="term" value="P:positive regulation of mitotic division septum assembly"/>
    <property type="evidence" value="ECO:0007669"/>
    <property type="project" value="EnsemblFungi"/>
</dbReference>
<dbReference type="Gene3D" id="1.10.510.10">
    <property type="entry name" value="Transferase(Phosphotransferase) domain 1"/>
    <property type="match status" value="1"/>
</dbReference>
<dbReference type="GO" id="GO:0090306">
    <property type="term" value="P:meiotic spindle assembly"/>
    <property type="evidence" value="ECO:0007669"/>
    <property type="project" value="EnsemblFungi"/>
</dbReference>
<evidence type="ECO:0000256" key="7">
    <source>
        <dbReference type="PROSITE-ProRule" id="PRU10141"/>
    </source>
</evidence>
<dbReference type="GO" id="GO:1990023">
    <property type="term" value="C:mitotic spindle midzone"/>
    <property type="evidence" value="ECO:0007669"/>
    <property type="project" value="EnsemblFungi"/>
</dbReference>
<dbReference type="InterPro" id="IPR000719">
    <property type="entry name" value="Prot_kinase_dom"/>
</dbReference>
<accession>A0A1U7LQE3</accession>
<dbReference type="InterPro" id="IPR036947">
    <property type="entry name" value="POLO_box_dom_sf"/>
</dbReference>
<dbReference type="GO" id="GO:0140429">
    <property type="term" value="P:positive regulation of mitotic sister chromatid biorientation"/>
    <property type="evidence" value="ECO:0007669"/>
    <property type="project" value="EnsemblFungi"/>
</dbReference>
<dbReference type="PROSITE" id="PS00108">
    <property type="entry name" value="PROTEIN_KINASE_ST"/>
    <property type="match status" value="1"/>
</dbReference>
<dbReference type="GO" id="GO:0035025">
    <property type="term" value="P:positive regulation of Rho protein signal transduction"/>
    <property type="evidence" value="ECO:0007669"/>
    <property type="project" value="EnsemblFungi"/>
</dbReference>
<dbReference type="GO" id="GO:0005935">
    <property type="term" value="C:cellular bud neck"/>
    <property type="evidence" value="ECO:0007669"/>
    <property type="project" value="EnsemblFungi"/>
</dbReference>
<evidence type="ECO:0000256" key="1">
    <source>
        <dbReference type="ARBA" id="ARBA00022527"/>
    </source>
</evidence>
<dbReference type="InterPro" id="IPR033695">
    <property type="entry name" value="POLO_box_2"/>
</dbReference>
<dbReference type="GO" id="GO:1903353">
    <property type="term" value="P:regulation of nucleus organization"/>
    <property type="evidence" value="ECO:0007669"/>
    <property type="project" value="EnsemblFungi"/>
</dbReference>
<evidence type="ECO:0000256" key="9">
    <source>
        <dbReference type="SAM" id="MobiDB-lite"/>
    </source>
</evidence>
<feature type="domain" description="POLO box" evidence="11">
    <location>
        <begin position="493"/>
        <end position="575"/>
    </location>
</feature>
<comment type="similarity">
    <text evidence="8">Belongs to the protein kinase superfamily. Ser/Thr protein kinase family. CDC5/Polo subfamily.</text>
</comment>
<dbReference type="OMA" id="IQIHKSM"/>
<feature type="compositionally biased region" description="Polar residues" evidence="9">
    <location>
        <begin position="1"/>
        <end position="16"/>
    </location>
</feature>
<dbReference type="GO" id="GO:1904750">
    <property type="term" value="P:negative regulation of protein localization to nucleolus"/>
    <property type="evidence" value="ECO:0007669"/>
    <property type="project" value="EnsemblFungi"/>
</dbReference>
<dbReference type="GO" id="GO:0110083">
    <property type="term" value="P:positive regulation of protein localization to cell division site involved in mitotic actomyosin contractile ring assembly"/>
    <property type="evidence" value="ECO:0007669"/>
    <property type="project" value="EnsemblFungi"/>
</dbReference>
<dbReference type="OrthoDB" id="408964at2759"/>
<evidence type="ECO:0000256" key="4">
    <source>
        <dbReference type="ARBA" id="ARBA00022741"/>
    </source>
</evidence>
<dbReference type="GO" id="GO:0045944">
    <property type="term" value="P:positive regulation of transcription by RNA polymerase II"/>
    <property type="evidence" value="ECO:0007669"/>
    <property type="project" value="EnsemblFungi"/>
</dbReference>
<dbReference type="GO" id="GO:0005737">
    <property type="term" value="C:cytoplasm"/>
    <property type="evidence" value="ECO:0007669"/>
    <property type="project" value="TreeGrafter"/>
</dbReference>
<organism evidence="12 13">
    <name type="scientific">Neolecta irregularis (strain DAH-3)</name>
    <dbReference type="NCBI Taxonomy" id="1198029"/>
    <lineage>
        <taxon>Eukaryota</taxon>
        <taxon>Fungi</taxon>
        <taxon>Dikarya</taxon>
        <taxon>Ascomycota</taxon>
        <taxon>Taphrinomycotina</taxon>
        <taxon>Neolectales</taxon>
        <taxon>Neolectaceae</taxon>
        <taxon>Neolecta</taxon>
    </lineage>
</organism>
<dbReference type="GO" id="GO:0051219">
    <property type="term" value="F:phosphoprotein binding"/>
    <property type="evidence" value="ECO:0007669"/>
    <property type="project" value="EnsemblFungi"/>
</dbReference>
<dbReference type="STRING" id="1198029.A0A1U7LQE3"/>
<dbReference type="PANTHER" id="PTHR24345:SF0">
    <property type="entry name" value="CELL CYCLE SERINE_THREONINE-PROTEIN KINASE CDC5_MSD2"/>
    <property type="match status" value="1"/>
</dbReference>
<evidence type="ECO:0000256" key="2">
    <source>
        <dbReference type="ARBA" id="ARBA00022679"/>
    </source>
</evidence>
<dbReference type="GO" id="GO:0140602">
    <property type="term" value="C:nucleolar peripheral inclusion body"/>
    <property type="evidence" value="ECO:0007669"/>
    <property type="project" value="EnsemblFungi"/>
</dbReference>
<dbReference type="GO" id="GO:0010696">
    <property type="term" value="P:positive regulation of mitotic spindle pole body separation"/>
    <property type="evidence" value="ECO:0007669"/>
    <property type="project" value="EnsemblFungi"/>
</dbReference>
<gene>
    <name evidence="12" type="ORF">NEOLI_004458</name>
</gene>
<dbReference type="GO" id="GO:1990571">
    <property type="term" value="P:meiotic centromere clustering"/>
    <property type="evidence" value="ECO:0007669"/>
    <property type="project" value="EnsemblFungi"/>
</dbReference>
<dbReference type="AlphaFoldDB" id="A0A1U7LQE3"/>
<dbReference type="GO" id="GO:0045842">
    <property type="term" value="P:positive regulation of mitotic metaphase/anaphase transition"/>
    <property type="evidence" value="ECO:0007669"/>
    <property type="project" value="EnsemblFungi"/>
</dbReference>
<dbReference type="Pfam" id="PF00069">
    <property type="entry name" value="Pkinase"/>
    <property type="match status" value="1"/>
</dbReference>
<dbReference type="GO" id="GO:0035556">
    <property type="term" value="P:intracellular signal transduction"/>
    <property type="evidence" value="ECO:0007669"/>
    <property type="project" value="EnsemblFungi"/>
</dbReference>
<evidence type="ECO:0000256" key="6">
    <source>
        <dbReference type="ARBA" id="ARBA00022840"/>
    </source>
</evidence>
<dbReference type="GO" id="GO:0051455">
    <property type="term" value="P:spindle attachment to meiosis I kinetochore"/>
    <property type="evidence" value="ECO:0007669"/>
    <property type="project" value="EnsemblFungi"/>
</dbReference>
<proteinExistence type="inferred from homology"/>
<dbReference type="EC" id="2.7.11.21" evidence="8"/>
<feature type="domain" description="Protein kinase" evidence="10">
    <location>
        <begin position="60"/>
        <end position="315"/>
    </location>
</feature>
<dbReference type="SUPFAM" id="SSF56112">
    <property type="entry name" value="Protein kinase-like (PK-like)"/>
    <property type="match status" value="1"/>
</dbReference>
<evidence type="ECO:0000313" key="13">
    <source>
        <dbReference type="Proteomes" id="UP000186594"/>
    </source>
</evidence>
<dbReference type="GO" id="GO:0000776">
    <property type="term" value="C:kinetochore"/>
    <property type="evidence" value="ECO:0007669"/>
    <property type="project" value="EnsemblFungi"/>
</dbReference>
<dbReference type="Proteomes" id="UP000186594">
    <property type="component" value="Unassembled WGS sequence"/>
</dbReference>
<dbReference type="Pfam" id="PF00659">
    <property type="entry name" value="POLO_box"/>
    <property type="match status" value="2"/>
</dbReference>
<dbReference type="GO" id="GO:0045793">
    <property type="term" value="P:positive regulation of cell size"/>
    <property type="evidence" value="ECO:0007669"/>
    <property type="project" value="EnsemblFungi"/>
</dbReference>
<dbReference type="FunFam" id="3.30.1120.30:FF:000005">
    <property type="entry name" value="Serine/threonine-protein kinase"/>
    <property type="match status" value="1"/>
</dbReference>
<evidence type="ECO:0000259" key="11">
    <source>
        <dbReference type="PROSITE" id="PS50078"/>
    </source>
</evidence>
<comment type="caution">
    <text evidence="12">The sequence shown here is derived from an EMBL/GenBank/DDBJ whole genome shotgun (WGS) entry which is preliminary data.</text>
</comment>
<protein>
    <recommendedName>
        <fullName evidence="8">Serine/threonine-protein kinase</fullName>
        <ecNumber evidence="8">2.7.11.21</ecNumber>
    </recommendedName>
</protein>
<feature type="domain" description="POLO box" evidence="11">
    <location>
        <begin position="594"/>
        <end position="673"/>
    </location>
</feature>
<dbReference type="GO" id="GO:0000712">
    <property type="term" value="P:resolution of meiotic recombination intermediates"/>
    <property type="evidence" value="ECO:0007669"/>
    <property type="project" value="EnsemblFungi"/>
</dbReference>
<dbReference type="GO" id="GO:0031619">
    <property type="term" value="P:homologous chromosome orientation in meiotic metaphase I"/>
    <property type="evidence" value="ECO:0007669"/>
    <property type="project" value="EnsemblFungi"/>
</dbReference>
<dbReference type="GO" id="GO:0010458">
    <property type="term" value="P:exit from mitosis"/>
    <property type="evidence" value="ECO:0007669"/>
    <property type="project" value="EnsemblFungi"/>
</dbReference>
<dbReference type="GO" id="GO:0044732">
    <property type="term" value="C:mitotic spindle pole body"/>
    <property type="evidence" value="ECO:0007669"/>
    <property type="project" value="EnsemblFungi"/>
</dbReference>
<reference evidence="12 13" key="1">
    <citation type="submission" date="2016-04" db="EMBL/GenBank/DDBJ databases">
        <title>Evolutionary innovation and constraint leading to complex multicellularity in the Ascomycota.</title>
        <authorList>
            <person name="Cisse O."/>
            <person name="Nguyen A."/>
            <person name="Hewitt D.A."/>
            <person name="Jedd G."/>
            <person name="Stajich J.E."/>
        </authorList>
    </citation>
    <scope>NUCLEOTIDE SEQUENCE [LARGE SCALE GENOMIC DNA]</scope>
    <source>
        <strain evidence="12 13">DAH-3</strain>
    </source>
</reference>